<evidence type="ECO:0000313" key="2">
    <source>
        <dbReference type="Proteomes" id="UP001162992"/>
    </source>
</evidence>
<reference evidence="2" key="1">
    <citation type="journal article" date="2024" name="Proc. Natl. Acad. Sci. U.S.A.">
        <title>Extraordinary preservation of gene collinearity over three hundred million years revealed in homosporous lycophytes.</title>
        <authorList>
            <person name="Li C."/>
            <person name="Wickell D."/>
            <person name="Kuo L.Y."/>
            <person name="Chen X."/>
            <person name="Nie B."/>
            <person name="Liao X."/>
            <person name="Peng D."/>
            <person name="Ji J."/>
            <person name="Jenkins J."/>
            <person name="Williams M."/>
            <person name="Shu S."/>
            <person name="Plott C."/>
            <person name="Barry K."/>
            <person name="Rajasekar S."/>
            <person name="Grimwood J."/>
            <person name="Han X."/>
            <person name="Sun S."/>
            <person name="Hou Z."/>
            <person name="He W."/>
            <person name="Dai G."/>
            <person name="Sun C."/>
            <person name="Schmutz J."/>
            <person name="Leebens-Mack J.H."/>
            <person name="Li F.W."/>
            <person name="Wang L."/>
        </authorList>
    </citation>
    <scope>NUCLEOTIDE SEQUENCE [LARGE SCALE GENOMIC DNA]</scope>
    <source>
        <strain evidence="2">cv. PW_Plant_1</strain>
    </source>
</reference>
<gene>
    <name evidence="1" type="ORF">O6H91_02G113200</name>
</gene>
<comment type="caution">
    <text evidence="1">The sequence shown here is derived from an EMBL/GenBank/DDBJ whole genome shotgun (WGS) entry which is preliminary data.</text>
</comment>
<organism evidence="1 2">
    <name type="scientific">Diphasiastrum complanatum</name>
    <name type="common">Issler's clubmoss</name>
    <name type="synonym">Lycopodium complanatum</name>
    <dbReference type="NCBI Taxonomy" id="34168"/>
    <lineage>
        <taxon>Eukaryota</taxon>
        <taxon>Viridiplantae</taxon>
        <taxon>Streptophyta</taxon>
        <taxon>Embryophyta</taxon>
        <taxon>Tracheophyta</taxon>
        <taxon>Lycopodiopsida</taxon>
        <taxon>Lycopodiales</taxon>
        <taxon>Lycopodiaceae</taxon>
        <taxon>Lycopodioideae</taxon>
        <taxon>Diphasiastrum</taxon>
    </lineage>
</organism>
<dbReference type="Proteomes" id="UP001162992">
    <property type="component" value="Chromosome 2"/>
</dbReference>
<evidence type="ECO:0000313" key="1">
    <source>
        <dbReference type="EMBL" id="KAJ7566654.1"/>
    </source>
</evidence>
<sequence>MAVSSSHRTLKSTLGQLSRRSSAYHDGHLLALYRAIHCPFVHIIDPEIMENHTVAPLKLWQGSKEQYDCRSDTPTCRVVGTGNFTFKSNSIIGFLSKNSEDLRRFNSSAFSASARNISNWSPLSSTFSSEATKDDSAGNLTSIANEICIILKGSPWGPDVEKALERFIIQINPNIVVEILRKRCTRASRLYSFFRWLENQPDYKHNSAVYHTMVMVLAEKQKFKAAQHVIEDMHKQGLQVCTASSILIRNYGKRCKVQKSFKVLDDLRTVKGCSPNGEVYNALVGVLMKVKDYPKVLSTFEEMLGAGVKPSALHVDTVLYYYENAESPGDVLTLFKQLIEKGLIPVDTAYSTLIDSCSRTGRLLDAYSLLLEIIQSGVIPDNSTYARLVAAIQKAGESHKVDICDYASLRIIQENAKTPNAGDDEPSMALKGNRQPVVVDISNILGQSSWGPDKEAALQGLLGDLHPSHVSEVLHNNLIDFKEAFMFFKWLGQQSGFKHTVSTYHAMIGRLSKENQFDSAHELLDTMHNDGLEVMTAMAIIIRACGRSGMVEEAIQAFERLKTLNCGANVQVYNALIGVYLRAGNYEKVLSIYKDMSDLGQIPDISNLRNLLYFYQTAETPEEVYKVFEELKEKTLIPLAIGYNVFIDGLSKTGKLQEAFRLFEEMLSTNHLDIKSKLLRTYNTLKCQIKKMGDLDKAQSYHDMMVEKGFENKFLV</sequence>
<keyword evidence="2" id="KW-1185">Reference proteome</keyword>
<accession>A0ACC2EJ45</accession>
<proteinExistence type="predicted"/>
<dbReference type="EMBL" id="CM055093">
    <property type="protein sequence ID" value="KAJ7566654.1"/>
    <property type="molecule type" value="Genomic_DNA"/>
</dbReference>
<protein>
    <submittedName>
        <fullName evidence="1">Uncharacterized protein</fullName>
    </submittedName>
</protein>
<name>A0ACC2EJ45_DIPCM</name>